<organism evidence="2 3">
    <name type="scientific">Salvia divinorum</name>
    <name type="common">Maria pastora</name>
    <name type="synonym">Diviner's sage</name>
    <dbReference type="NCBI Taxonomy" id="28513"/>
    <lineage>
        <taxon>Eukaryota</taxon>
        <taxon>Viridiplantae</taxon>
        <taxon>Streptophyta</taxon>
        <taxon>Embryophyta</taxon>
        <taxon>Tracheophyta</taxon>
        <taxon>Spermatophyta</taxon>
        <taxon>Magnoliopsida</taxon>
        <taxon>eudicotyledons</taxon>
        <taxon>Gunneridae</taxon>
        <taxon>Pentapetalae</taxon>
        <taxon>asterids</taxon>
        <taxon>lamiids</taxon>
        <taxon>Lamiales</taxon>
        <taxon>Lamiaceae</taxon>
        <taxon>Nepetoideae</taxon>
        <taxon>Mentheae</taxon>
        <taxon>Salviinae</taxon>
        <taxon>Salvia</taxon>
        <taxon>Salvia subgen. Calosphace</taxon>
    </lineage>
</organism>
<evidence type="ECO:0000313" key="3">
    <source>
        <dbReference type="Proteomes" id="UP001567538"/>
    </source>
</evidence>
<protein>
    <submittedName>
        <fullName evidence="2">Uncharacterized protein</fullName>
    </submittedName>
</protein>
<evidence type="ECO:0000313" key="2">
    <source>
        <dbReference type="EMBL" id="KAL1534610.1"/>
    </source>
</evidence>
<dbReference type="EMBL" id="JBEAFC010000012">
    <property type="protein sequence ID" value="KAL1534610.1"/>
    <property type="molecule type" value="Genomic_DNA"/>
</dbReference>
<comment type="caution">
    <text evidence="2">The sequence shown here is derived from an EMBL/GenBank/DDBJ whole genome shotgun (WGS) entry which is preliminary data.</text>
</comment>
<proteinExistence type="predicted"/>
<feature type="chain" id="PRO_5044771535" evidence="1">
    <location>
        <begin position="26"/>
        <end position="67"/>
    </location>
</feature>
<feature type="signal peptide" evidence="1">
    <location>
        <begin position="1"/>
        <end position="25"/>
    </location>
</feature>
<keyword evidence="3" id="KW-1185">Reference proteome</keyword>
<evidence type="ECO:0000256" key="1">
    <source>
        <dbReference type="SAM" id="SignalP"/>
    </source>
</evidence>
<dbReference type="Proteomes" id="UP001567538">
    <property type="component" value="Unassembled WGS sequence"/>
</dbReference>
<name>A0ABD1FRZ1_SALDI</name>
<sequence>MAWTMNFPLLVSFFIKFLKLFIVSSFSQISVSISGLCRTSGRGTMKVGVGSGKQRCYNDTRWPEGLG</sequence>
<dbReference type="AlphaFoldDB" id="A0ABD1FRZ1"/>
<keyword evidence="1" id="KW-0732">Signal</keyword>
<reference evidence="2 3" key="1">
    <citation type="submission" date="2024-06" db="EMBL/GenBank/DDBJ databases">
        <title>A chromosome level genome sequence of Diviner's sage (Salvia divinorum).</title>
        <authorList>
            <person name="Ford S.A."/>
            <person name="Ro D.-K."/>
            <person name="Ness R.W."/>
            <person name="Phillips M.A."/>
        </authorList>
    </citation>
    <scope>NUCLEOTIDE SEQUENCE [LARGE SCALE GENOMIC DNA]</scope>
    <source>
        <strain evidence="2">SAF-2024a</strain>
        <tissue evidence="2">Leaf</tissue>
    </source>
</reference>
<accession>A0ABD1FRZ1</accession>
<gene>
    <name evidence="2" type="ORF">AAHA92_30772</name>
</gene>